<evidence type="ECO:0000313" key="2">
    <source>
        <dbReference type="Proteomes" id="UP001153069"/>
    </source>
</evidence>
<keyword evidence="2" id="KW-1185">Reference proteome</keyword>
<dbReference type="InterPro" id="IPR005331">
    <property type="entry name" value="Sulfotransferase"/>
</dbReference>
<dbReference type="GO" id="GO:0016020">
    <property type="term" value="C:membrane"/>
    <property type="evidence" value="ECO:0007669"/>
    <property type="project" value="InterPro"/>
</dbReference>
<proteinExistence type="predicted"/>
<name>A0A9N8DD09_9STRA</name>
<reference evidence="1" key="1">
    <citation type="submission" date="2020-06" db="EMBL/GenBank/DDBJ databases">
        <authorList>
            <consortium name="Plant Systems Biology data submission"/>
        </authorList>
    </citation>
    <scope>NUCLEOTIDE SEQUENCE</scope>
    <source>
        <strain evidence="1">D6</strain>
    </source>
</reference>
<comment type="caution">
    <text evidence="1">The sequence shown here is derived from an EMBL/GenBank/DDBJ whole genome shotgun (WGS) entry which is preliminary data.</text>
</comment>
<gene>
    <name evidence="1" type="ORF">SEMRO_97_G050110.1</name>
</gene>
<dbReference type="AlphaFoldDB" id="A0A9N8DD09"/>
<evidence type="ECO:0008006" key="3">
    <source>
        <dbReference type="Google" id="ProtNLM"/>
    </source>
</evidence>
<dbReference type="GO" id="GO:0008146">
    <property type="term" value="F:sulfotransferase activity"/>
    <property type="evidence" value="ECO:0007669"/>
    <property type="project" value="InterPro"/>
</dbReference>
<evidence type="ECO:0000313" key="1">
    <source>
        <dbReference type="EMBL" id="CAB9501002.1"/>
    </source>
</evidence>
<organism evidence="1 2">
    <name type="scientific">Seminavis robusta</name>
    <dbReference type="NCBI Taxonomy" id="568900"/>
    <lineage>
        <taxon>Eukaryota</taxon>
        <taxon>Sar</taxon>
        <taxon>Stramenopiles</taxon>
        <taxon>Ochrophyta</taxon>
        <taxon>Bacillariophyta</taxon>
        <taxon>Bacillariophyceae</taxon>
        <taxon>Bacillariophycidae</taxon>
        <taxon>Naviculales</taxon>
        <taxon>Naviculaceae</taxon>
        <taxon>Seminavis</taxon>
    </lineage>
</organism>
<sequence>MTIIRSTRPSLSTKCRHAISSTSTSTYSSRDSRRVLRYVTYVLVIAVYLCSRSTSFYDTSSTSSNIGSQEASLLVHAHTTSSTTAAKPPPLSFPPPLTCSLKQQEKLVLPPTNHALRLTSNETKLVLLGTAKGGATLATQILLRKVGLYETAVKYHPWIHNYRSTVYETEHPNQGSCQDLCGTSTRSTQLETDWLCLKLVRSPLDRIVSSYVHVLRTDPQSLVFPELDQHLLQQQKQKQLHSSYSRKIATFADFVAALELRLQPAITPITLHDVHFMLQTSTDGCDRVAQLVPIEAIDSALAAIHARTGVALNATGLTSSHYVVVANTNNNNKNTQSVIHTPYSDLSVAAFPHYDQFLQDTHLNARICALFCLDFQLYAKACTNPTLLMQQQQSTPHYDSDRRSVATVCAHERNRIRTVCGDDYDFF</sequence>
<dbReference type="Proteomes" id="UP001153069">
    <property type="component" value="Unassembled WGS sequence"/>
</dbReference>
<dbReference type="EMBL" id="CAICTM010000096">
    <property type="protein sequence ID" value="CAB9501002.1"/>
    <property type="molecule type" value="Genomic_DNA"/>
</dbReference>
<dbReference type="OrthoDB" id="10526454at2759"/>
<accession>A0A9N8DD09</accession>
<dbReference type="Pfam" id="PF03567">
    <property type="entry name" value="Sulfotransfer_2"/>
    <property type="match status" value="1"/>
</dbReference>
<protein>
    <recommendedName>
        <fullName evidence="3">Sulfotransferase domain-containing protein</fullName>
    </recommendedName>
</protein>